<dbReference type="PANTHER" id="PTHR31332">
    <property type="entry name" value="7-HYDROXYMETHYL CHLOROPHYLL A REDUCTASE, CHLOROPLASTIC"/>
    <property type="match status" value="1"/>
</dbReference>
<feature type="domain" description="4Fe-4S ferredoxin-type" evidence="1">
    <location>
        <begin position="4"/>
        <end position="33"/>
    </location>
</feature>
<evidence type="ECO:0000313" key="2">
    <source>
        <dbReference type="EMBL" id="MBP1838707.1"/>
    </source>
</evidence>
<dbReference type="InterPro" id="IPR017896">
    <property type="entry name" value="4Fe4S_Fe-S-bd"/>
</dbReference>
<proteinExistence type="predicted"/>
<gene>
    <name evidence="2" type="ORF">J2Z56_000603</name>
    <name evidence="3" type="ORF">J2Z57_001653</name>
</gene>
<evidence type="ECO:0000313" key="4">
    <source>
        <dbReference type="Proteomes" id="UP001138672"/>
    </source>
</evidence>
<evidence type="ECO:0000259" key="1">
    <source>
        <dbReference type="PROSITE" id="PS51379"/>
    </source>
</evidence>
<reference evidence="2" key="1">
    <citation type="submission" date="2021-03" db="EMBL/GenBank/DDBJ databases">
        <title>Genomic Encyclopedia of Type Strains, Phase IV (KMG-IV): sequencing the most valuable type-strain genomes for metagenomic binning, comparative biology and taxonomic classification.</title>
        <authorList>
            <person name="Goeker M."/>
        </authorList>
    </citation>
    <scope>NUCLEOTIDE SEQUENCE</scope>
    <source>
        <strain evidence="2">DSM 15523</strain>
        <strain evidence="3 5">DSM 16476</strain>
    </source>
</reference>
<dbReference type="InterPro" id="IPR007516">
    <property type="entry name" value="Co_F420_Hydgase/DH_bsu_N"/>
</dbReference>
<name>A0A9X0YK33_9FLAO</name>
<dbReference type="PROSITE" id="PS51379">
    <property type="entry name" value="4FE4S_FER_2"/>
    <property type="match status" value="1"/>
</dbReference>
<dbReference type="Pfam" id="PF04432">
    <property type="entry name" value="FrhB_FdhB_C"/>
    <property type="match status" value="1"/>
</dbReference>
<dbReference type="GO" id="GO:0033354">
    <property type="term" value="P:chlorophyll cycle"/>
    <property type="evidence" value="ECO:0007669"/>
    <property type="project" value="TreeGrafter"/>
</dbReference>
<dbReference type="EC" id="1.12.98.1" evidence="2"/>
<dbReference type="RefSeq" id="WP_057778948.1">
    <property type="nucleotide sequence ID" value="NZ_JAGGJQ010000001.1"/>
</dbReference>
<dbReference type="AlphaFoldDB" id="A0A9X0YK33"/>
<dbReference type="Pfam" id="PF04422">
    <property type="entry name" value="FrhB_FdhB_N"/>
    <property type="match status" value="1"/>
</dbReference>
<dbReference type="PANTHER" id="PTHR31332:SF0">
    <property type="entry name" value="7-HYDROXYMETHYL CHLOROPHYLL A REDUCTASE, CHLOROPLASTIC"/>
    <property type="match status" value="1"/>
</dbReference>
<evidence type="ECO:0000313" key="5">
    <source>
        <dbReference type="Proteomes" id="UP001231587"/>
    </source>
</evidence>
<dbReference type="EMBL" id="JAGGJQ010000001">
    <property type="protein sequence ID" value="MBP1838707.1"/>
    <property type="molecule type" value="Genomic_DNA"/>
</dbReference>
<sequence length="407" mass="45666">MNLLEEVIDQDVCAGCGLCASISDKIEMKLSKEGFLRPDFLPNSISDDTLEDISKFCPGIIVKHDLNYDVSNVSDNVWGPYFNISSGFATKKDVRYNGSSGGVLTALSVFLLETKEVDCIVHVGAGTKLPYLNETKVSFTTEDVLSNSGSRYAPSSPLEVIKSLLEDNLIFAVVAKPCDISAIRRYLNVKSEFKKNIKYLFSFMCAGVPSIEGTKETIKKLNVDINNVKTLKYRGEGWPGFFKVVDKNSKEYKMSYNESWGGILNKHLQFRCKICIDGTGEFADITCADAWDEAKGGYPSFQEKEGQSLIIERTSKGVELINKAIKGGYIIKNKPFNLRDIDKIQPYQLTRKQNIISRKMALKMLGYNLPNYNLRSLLSLTVNQSPQKIAKNFVGMFLRKLKQKKHD</sequence>
<evidence type="ECO:0000313" key="3">
    <source>
        <dbReference type="EMBL" id="MDQ0335207.1"/>
    </source>
</evidence>
<comment type="caution">
    <text evidence="2">The sequence shown here is derived from an EMBL/GenBank/DDBJ whole genome shotgun (WGS) entry which is preliminary data.</text>
</comment>
<dbReference type="OrthoDB" id="9813230at2"/>
<protein>
    <submittedName>
        <fullName evidence="2">Coenzyme F420 hydrogenase subunit beta</fullName>
        <ecNumber evidence="2">1.12.98.1</ecNumber>
    </submittedName>
</protein>
<accession>A0A9X0YK33</accession>
<keyword evidence="5" id="KW-1185">Reference proteome</keyword>
<dbReference type="InterPro" id="IPR045220">
    <property type="entry name" value="FRHB/FDHB/HCAR-like"/>
</dbReference>
<keyword evidence="2" id="KW-0560">Oxidoreductase</keyword>
<dbReference type="GO" id="GO:0050454">
    <property type="term" value="F:coenzyme F420 hydrogenase activity"/>
    <property type="evidence" value="ECO:0007669"/>
    <property type="project" value="UniProtKB-EC"/>
</dbReference>
<organism evidence="2 4">
    <name type="scientific">Formosa algae</name>
    <dbReference type="NCBI Taxonomy" id="225843"/>
    <lineage>
        <taxon>Bacteria</taxon>
        <taxon>Pseudomonadati</taxon>
        <taxon>Bacteroidota</taxon>
        <taxon>Flavobacteriia</taxon>
        <taxon>Flavobacteriales</taxon>
        <taxon>Flavobacteriaceae</taxon>
        <taxon>Formosa</taxon>
    </lineage>
</organism>
<dbReference type="EMBL" id="JAUSUU010000004">
    <property type="protein sequence ID" value="MDQ0335207.1"/>
    <property type="molecule type" value="Genomic_DNA"/>
</dbReference>
<dbReference type="Proteomes" id="UP001138672">
    <property type="component" value="Unassembled WGS sequence"/>
</dbReference>
<dbReference type="Proteomes" id="UP001231587">
    <property type="component" value="Unassembled WGS sequence"/>
</dbReference>
<dbReference type="InterPro" id="IPR007525">
    <property type="entry name" value="FrhB_FdhB_C"/>
</dbReference>
<dbReference type="GO" id="GO:0090415">
    <property type="term" value="F:7-hydroxymethyl chlorophyll a reductase activity"/>
    <property type="evidence" value="ECO:0007669"/>
    <property type="project" value="TreeGrafter"/>
</dbReference>